<organism evidence="1 4">
    <name type="scientific">Ogataea haglerorum</name>
    <dbReference type="NCBI Taxonomy" id="1937702"/>
    <lineage>
        <taxon>Eukaryota</taxon>
        <taxon>Fungi</taxon>
        <taxon>Dikarya</taxon>
        <taxon>Ascomycota</taxon>
        <taxon>Saccharomycotina</taxon>
        <taxon>Pichiomycetes</taxon>
        <taxon>Pichiales</taxon>
        <taxon>Pichiaceae</taxon>
        <taxon>Ogataea</taxon>
    </lineage>
</organism>
<dbReference type="Proteomes" id="UP000738402">
    <property type="component" value="Unassembled WGS sequence"/>
</dbReference>
<evidence type="ECO:0000313" key="4">
    <source>
        <dbReference type="Proteomes" id="UP000738402"/>
    </source>
</evidence>
<dbReference type="EMBL" id="JAHLUN010000006">
    <property type="protein sequence ID" value="KAG7765473.1"/>
    <property type="molecule type" value="Genomic_DNA"/>
</dbReference>
<reference evidence="1 3" key="1">
    <citation type="journal article" date="2021" name="G3 (Bethesda)">
        <title>Genomic diversity, chromosomal rearrangements, and interspecies hybridization in the ogataea polymorpha species complex.</title>
        <authorList>
            <person name="Hanson S.J."/>
            <person name="Cinneide E.O."/>
            <person name="Salzberg L.I."/>
            <person name="Wolfe K.H."/>
            <person name="McGowan J."/>
            <person name="Fitzpatrick D.A."/>
            <person name="Matlin K."/>
        </authorList>
    </citation>
    <scope>NUCLEOTIDE SEQUENCE</scope>
    <source>
        <strain evidence="2">81-436-3</strain>
        <strain evidence="1">83-405-1</strain>
    </source>
</reference>
<name>A0AAN6I163_9ASCO</name>
<accession>A0AAN6I163</accession>
<sequence>MQGVLLAVQLSEHFRRQSVAGFHMRQRHAHYSDGTICGSRSRNLPHDTLEPNANFCAPEWLWFSKATSCRLIFFRYDHQRKFIETAFGTNFGCLGGLLFQDDVAIAAILQVSVL</sequence>
<protein>
    <submittedName>
        <fullName evidence="1">Uncharacterized protein</fullName>
    </submittedName>
</protein>
<gene>
    <name evidence="1" type="ORF">KL933_002169</name>
    <name evidence="2" type="ORF">KL946_002530</name>
</gene>
<dbReference type="EMBL" id="JAHLUH010000005">
    <property type="protein sequence ID" value="KAG7728043.1"/>
    <property type="molecule type" value="Genomic_DNA"/>
</dbReference>
<evidence type="ECO:0000313" key="3">
    <source>
        <dbReference type="Proteomes" id="UP000697297"/>
    </source>
</evidence>
<dbReference type="AlphaFoldDB" id="A0AAN6I163"/>
<keyword evidence="3" id="KW-1185">Reference proteome</keyword>
<evidence type="ECO:0000313" key="2">
    <source>
        <dbReference type="EMBL" id="KAG7765473.1"/>
    </source>
</evidence>
<proteinExistence type="predicted"/>
<evidence type="ECO:0000313" key="1">
    <source>
        <dbReference type="EMBL" id="KAG7728043.1"/>
    </source>
</evidence>
<dbReference type="Proteomes" id="UP000697297">
    <property type="component" value="Unassembled WGS sequence"/>
</dbReference>
<comment type="caution">
    <text evidence="1">The sequence shown here is derived from an EMBL/GenBank/DDBJ whole genome shotgun (WGS) entry which is preliminary data.</text>
</comment>